<organism evidence="2 3">
    <name type="scientific">Gordonia asplenii</name>
    <dbReference type="NCBI Taxonomy" id="2725283"/>
    <lineage>
        <taxon>Bacteria</taxon>
        <taxon>Bacillati</taxon>
        <taxon>Actinomycetota</taxon>
        <taxon>Actinomycetes</taxon>
        <taxon>Mycobacteriales</taxon>
        <taxon>Gordoniaceae</taxon>
        <taxon>Gordonia</taxon>
    </lineage>
</organism>
<sequence>MVCGIVGPIFLVMYFVIDEPFIEWMFWTGLGVTILNVVIAFFIARASARFKAKMARMQVSGHMALADITSLAQTNVEINDQPVMKLGLRIHGDDVGTFDVEIRKTVPIVAQAMLHRRVLAVLVDPATKEFEIDWQATGMVTGSVPAQFTSTEDGRTYDLTGQPEPLIRILEVLRKYGVANSGTIDLRANPHARAEVMGIVRRYSGGAPGPVSPYGAQFGTQQYGTPAPAGSPSGAASLIKPGTPKSLTDRLNELDALFSSGRIDAAEYQQARQRVLGEF</sequence>
<keyword evidence="1" id="KW-0812">Transmembrane</keyword>
<evidence type="ECO:0000313" key="2">
    <source>
        <dbReference type="EMBL" id="NMO02177.1"/>
    </source>
</evidence>
<keyword evidence="1" id="KW-1133">Transmembrane helix</keyword>
<accession>A0A848KVU4</accession>
<feature type="transmembrane region" description="Helical" evidence="1">
    <location>
        <begin position="24"/>
        <end position="44"/>
    </location>
</feature>
<dbReference type="EMBL" id="JABBNB010000012">
    <property type="protein sequence ID" value="NMO02177.1"/>
    <property type="molecule type" value="Genomic_DNA"/>
</dbReference>
<keyword evidence="1" id="KW-0472">Membrane</keyword>
<name>A0A848KVU4_9ACTN</name>
<proteinExistence type="predicted"/>
<dbReference type="AlphaFoldDB" id="A0A848KVU4"/>
<evidence type="ECO:0000313" key="3">
    <source>
        <dbReference type="Proteomes" id="UP000550729"/>
    </source>
</evidence>
<comment type="caution">
    <text evidence="2">The sequence shown here is derived from an EMBL/GenBank/DDBJ whole genome shotgun (WGS) entry which is preliminary data.</text>
</comment>
<reference evidence="2 3" key="1">
    <citation type="submission" date="2020-04" db="EMBL/GenBank/DDBJ databases">
        <title>Gordonia sp. nov. TBRC 11910.</title>
        <authorList>
            <person name="Suriyachadkun C."/>
        </authorList>
    </citation>
    <scope>NUCLEOTIDE SEQUENCE [LARGE SCALE GENOMIC DNA]</scope>
    <source>
        <strain evidence="2 3">TBRC 11910</strain>
    </source>
</reference>
<gene>
    <name evidence="2" type="ORF">HH308_13245</name>
</gene>
<keyword evidence="3" id="KW-1185">Reference proteome</keyword>
<protein>
    <submittedName>
        <fullName evidence="2">SHOCT domain-containing protein</fullName>
    </submittedName>
</protein>
<evidence type="ECO:0000256" key="1">
    <source>
        <dbReference type="SAM" id="Phobius"/>
    </source>
</evidence>
<dbReference type="Proteomes" id="UP000550729">
    <property type="component" value="Unassembled WGS sequence"/>
</dbReference>